<sequence length="242" mass="26492">MPQTRTANHGNTLLLLQIVSSSRGGDLPPRFLFHELVKTLPLLLCSDLRILTLLVEGSQRPGGLPRGSWLRVVATLEPPAGEILRTSARSPSWLLDLDFSVRVWQAPSDYRIRKATGLLRGRHWLTVNIPAGAAPATEQRNRDSSVAGVVEEACETKGALIAPVSTLKEDLGRNGNERDLFCDLGPRRLFIVFALMRRPAQWLGRGVSPPLMGPLHLASRRLVVPLSSAIPGVWMRVGALAQ</sequence>
<reference evidence="1" key="1">
    <citation type="submission" date="2023-02" db="EMBL/GenBank/DDBJ databases">
        <title>Colletotrichum kahawae CIFC_Que2 genome sequencing and assembly.</title>
        <authorList>
            <person name="Baroncelli R."/>
        </authorList>
    </citation>
    <scope>NUCLEOTIDE SEQUENCE</scope>
    <source>
        <strain evidence="1">CIFC_Que2</strain>
    </source>
</reference>
<comment type="caution">
    <text evidence="1">The sequence shown here is derived from an EMBL/GenBank/DDBJ whole genome shotgun (WGS) entry which is preliminary data.</text>
</comment>
<dbReference type="EMBL" id="VYYT01000022">
    <property type="protein sequence ID" value="KAK2777106.1"/>
    <property type="molecule type" value="Genomic_DNA"/>
</dbReference>
<evidence type="ECO:0000313" key="1">
    <source>
        <dbReference type="EMBL" id="KAK2777106.1"/>
    </source>
</evidence>
<proteinExistence type="predicted"/>
<dbReference type="Proteomes" id="UP001281614">
    <property type="component" value="Unassembled WGS sequence"/>
</dbReference>
<organism evidence="1 2">
    <name type="scientific">Colletotrichum kahawae</name>
    <name type="common">Coffee berry disease fungus</name>
    <dbReference type="NCBI Taxonomy" id="34407"/>
    <lineage>
        <taxon>Eukaryota</taxon>
        <taxon>Fungi</taxon>
        <taxon>Dikarya</taxon>
        <taxon>Ascomycota</taxon>
        <taxon>Pezizomycotina</taxon>
        <taxon>Sordariomycetes</taxon>
        <taxon>Hypocreomycetidae</taxon>
        <taxon>Glomerellales</taxon>
        <taxon>Glomerellaceae</taxon>
        <taxon>Colletotrichum</taxon>
        <taxon>Colletotrichum gloeosporioides species complex</taxon>
    </lineage>
</organism>
<protein>
    <submittedName>
        <fullName evidence="1">Uncharacterized protein</fullName>
    </submittedName>
</protein>
<gene>
    <name evidence="1" type="ORF">CKAH01_12231</name>
</gene>
<evidence type="ECO:0000313" key="2">
    <source>
        <dbReference type="Proteomes" id="UP001281614"/>
    </source>
</evidence>
<keyword evidence="2" id="KW-1185">Reference proteome</keyword>
<accession>A0AAD9YRJ8</accession>
<name>A0AAD9YRJ8_COLKA</name>
<dbReference type="AlphaFoldDB" id="A0AAD9YRJ8"/>